<dbReference type="SUPFAM" id="SSF52540">
    <property type="entry name" value="P-loop containing nucleoside triphosphate hydrolases"/>
    <property type="match status" value="1"/>
</dbReference>
<dbReference type="InterPro" id="IPR035965">
    <property type="entry name" value="PAS-like_dom_sf"/>
</dbReference>
<evidence type="ECO:0000256" key="1">
    <source>
        <dbReference type="ARBA" id="ARBA00022741"/>
    </source>
</evidence>
<dbReference type="InterPro" id="IPR002078">
    <property type="entry name" value="Sigma_54_int"/>
</dbReference>
<dbReference type="InterPro" id="IPR002197">
    <property type="entry name" value="HTH_Fis"/>
</dbReference>
<dbReference type="SUPFAM" id="SSF55785">
    <property type="entry name" value="PYP-like sensor domain (PAS domain)"/>
    <property type="match status" value="1"/>
</dbReference>
<dbReference type="PROSITE" id="PS50112">
    <property type="entry name" value="PAS"/>
    <property type="match status" value="1"/>
</dbReference>
<dbReference type="InterPro" id="IPR025943">
    <property type="entry name" value="Sigma_54_int_dom_ATP-bd_2"/>
</dbReference>
<dbReference type="InterPro" id="IPR000014">
    <property type="entry name" value="PAS"/>
</dbReference>
<dbReference type="EMBL" id="CP121472">
    <property type="protein sequence ID" value="WPL17733.1"/>
    <property type="molecule type" value="Genomic_DNA"/>
</dbReference>
<evidence type="ECO:0000259" key="7">
    <source>
        <dbReference type="PROSITE" id="PS50112"/>
    </source>
</evidence>
<feature type="domain" description="PAS" evidence="7">
    <location>
        <begin position="3"/>
        <end position="48"/>
    </location>
</feature>
<dbReference type="SUPFAM" id="SSF46689">
    <property type="entry name" value="Homeodomain-like"/>
    <property type="match status" value="1"/>
</dbReference>
<keyword evidence="2" id="KW-0067">ATP-binding</keyword>
<dbReference type="PROSITE" id="PS00688">
    <property type="entry name" value="SIGMA54_INTERACT_3"/>
    <property type="match status" value="1"/>
</dbReference>
<proteinExistence type="predicted"/>
<dbReference type="PROSITE" id="PS50045">
    <property type="entry name" value="SIGMA54_INTERACT_4"/>
    <property type="match status" value="1"/>
</dbReference>
<keyword evidence="5" id="KW-0804">Transcription</keyword>
<keyword evidence="3" id="KW-0805">Transcription regulation</keyword>
<dbReference type="SMART" id="SM00091">
    <property type="entry name" value="PAS"/>
    <property type="match status" value="1"/>
</dbReference>
<evidence type="ECO:0000313" key="9">
    <source>
        <dbReference type="Proteomes" id="UP001432180"/>
    </source>
</evidence>
<dbReference type="InterPro" id="IPR025944">
    <property type="entry name" value="Sigma_54_int_dom_CS"/>
</dbReference>
<dbReference type="PRINTS" id="PR01590">
    <property type="entry name" value="HTHFIS"/>
</dbReference>
<protein>
    <submittedName>
        <fullName evidence="8">Luminescence regulatory protein LuxO</fullName>
    </submittedName>
</protein>
<evidence type="ECO:0000256" key="5">
    <source>
        <dbReference type="ARBA" id="ARBA00023163"/>
    </source>
</evidence>
<organism evidence="8 9">
    <name type="scientific">Thiorhodovibrio winogradskyi</name>
    <dbReference type="NCBI Taxonomy" id="77007"/>
    <lineage>
        <taxon>Bacteria</taxon>
        <taxon>Pseudomonadati</taxon>
        <taxon>Pseudomonadota</taxon>
        <taxon>Gammaproteobacteria</taxon>
        <taxon>Chromatiales</taxon>
        <taxon>Chromatiaceae</taxon>
        <taxon>Thiorhodovibrio</taxon>
    </lineage>
</organism>
<evidence type="ECO:0000313" key="8">
    <source>
        <dbReference type="EMBL" id="WPL17733.1"/>
    </source>
</evidence>
<name>A0ABZ0SAQ3_9GAMM</name>
<dbReference type="PROSITE" id="PS00676">
    <property type="entry name" value="SIGMA54_INTERACT_2"/>
    <property type="match status" value="1"/>
</dbReference>
<dbReference type="CDD" id="cd00009">
    <property type="entry name" value="AAA"/>
    <property type="match status" value="1"/>
</dbReference>
<dbReference type="SMART" id="SM00382">
    <property type="entry name" value="AAA"/>
    <property type="match status" value="1"/>
</dbReference>
<dbReference type="Gene3D" id="1.10.10.60">
    <property type="entry name" value="Homeodomain-like"/>
    <property type="match status" value="1"/>
</dbReference>
<evidence type="ECO:0000259" key="6">
    <source>
        <dbReference type="PROSITE" id="PS50045"/>
    </source>
</evidence>
<dbReference type="Pfam" id="PF00158">
    <property type="entry name" value="Sigma54_activat"/>
    <property type="match status" value="1"/>
</dbReference>
<keyword evidence="9" id="KW-1185">Reference proteome</keyword>
<dbReference type="CDD" id="cd00130">
    <property type="entry name" value="PAS"/>
    <property type="match status" value="1"/>
</dbReference>
<dbReference type="Gene3D" id="3.30.450.20">
    <property type="entry name" value="PAS domain"/>
    <property type="match status" value="1"/>
</dbReference>
<gene>
    <name evidence="8" type="primary">luxO_1</name>
    <name evidence="8" type="ORF">Thiowin_02772</name>
</gene>
<dbReference type="PANTHER" id="PTHR32071">
    <property type="entry name" value="TRANSCRIPTIONAL REGULATORY PROTEIN"/>
    <property type="match status" value="1"/>
</dbReference>
<evidence type="ECO:0000256" key="2">
    <source>
        <dbReference type="ARBA" id="ARBA00022840"/>
    </source>
</evidence>
<evidence type="ECO:0000256" key="3">
    <source>
        <dbReference type="ARBA" id="ARBA00023015"/>
    </source>
</evidence>
<dbReference type="InterPro" id="IPR003593">
    <property type="entry name" value="AAA+_ATPase"/>
</dbReference>
<dbReference type="Gene3D" id="1.10.8.60">
    <property type="match status" value="1"/>
</dbReference>
<dbReference type="Gene3D" id="3.40.50.300">
    <property type="entry name" value="P-loop containing nucleotide triphosphate hydrolases"/>
    <property type="match status" value="1"/>
</dbReference>
<accession>A0ABZ0SAQ3</accession>
<reference evidence="8 9" key="1">
    <citation type="journal article" date="2023" name="Microorganisms">
        <title>Thiorhodovibrio frisius and Trv. litoralis spp. nov., Two Novel Members from a Clade of Fastidious Purple Sulfur Bacteria That Exhibit Unique Red-Shifted Light-Harvesting Capabilities.</title>
        <authorList>
            <person name="Methner A."/>
            <person name="Kuzyk S.B."/>
            <person name="Petersen J."/>
            <person name="Bauer S."/>
            <person name="Brinkmann H."/>
            <person name="Sichau K."/>
            <person name="Wanner G."/>
            <person name="Wolf J."/>
            <person name="Neumann-Schaal M."/>
            <person name="Henke P."/>
            <person name="Tank M."/>
            <person name="Sproer C."/>
            <person name="Bunk B."/>
            <person name="Overmann J."/>
        </authorList>
    </citation>
    <scope>NUCLEOTIDE SEQUENCE [LARGE SCALE GENOMIC DNA]</scope>
    <source>
        <strain evidence="8 9">DSM 6702</strain>
    </source>
</reference>
<dbReference type="Proteomes" id="UP001432180">
    <property type="component" value="Chromosome"/>
</dbReference>
<dbReference type="Pfam" id="PF02954">
    <property type="entry name" value="HTH_8"/>
    <property type="match status" value="1"/>
</dbReference>
<keyword evidence="1" id="KW-0547">Nucleotide-binding</keyword>
<dbReference type="Pfam" id="PF08448">
    <property type="entry name" value="PAS_4"/>
    <property type="match status" value="1"/>
</dbReference>
<dbReference type="InterPro" id="IPR013656">
    <property type="entry name" value="PAS_4"/>
</dbReference>
<keyword evidence="4" id="KW-0238">DNA-binding</keyword>
<dbReference type="InterPro" id="IPR058031">
    <property type="entry name" value="AAA_lid_NorR"/>
</dbReference>
<dbReference type="InterPro" id="IPR027417">
    <property type="entry name" value="P-loop_NTPase"/>
</dbReference>
<feature type="domain" description="Sigma-54 factor interaction" evidence="6">
    <location>
        <begin position="121"/>
        <end position="349"/>
    </location>
</feature>
<evidence type="ECO:0000256" key="4">
    <source>
        <dbReference type="ARBA" id="ARBA00023125"/>
    </source>
</evidence>
<dbReference type="InterPro" id="IPR009057">
    <property type="entry name" value="Homeodomain-like_sf"/>
</dbReference>
<dbReference type="Pfam" id="PF25601">
    <property type="entry name" value="AAA_lid_14"/>
    <property type="match status" value="1"/>
</dbReference>
<dbReference type="PANTHER" id="PTHR32071:SF57">
    <property type="entry name" value="C4-DICARBOXYLATE TRANSPORT TRANSCRIPTIONAL REGULATORY PROTEIN DCTD"/>
    <property type="match status" value="1"/>
</dbReference>
<sequence>MTPTATLSRFIAGQRKPLMVVDAECQIRFINQAFEHAFGLSPDTIVGQDSCSLDAVPQLECRHRRFFRDLEPYAENHVIKLASGANQFTQIFGFPILDEDGRIYLGENLRPLGPALPDVKILGQSPATQSLLAELERAAKTEAPVLLHGETGSGKELAAEHLHRQSRRTSGPFIVVDCTVLSEDLFESELFGHIKGAFTSAVANKTGLFELADGGTLFLDEIGELPLSQQPKLLRALETGLFRQVGGTKSLKADVRVVSATHQDLAAMARQGRFRQDLFYRLAVLPIEIPPLRERREDIPELVQFLLKEMNRGGLGLPRLSKAAIRKLLQYDYPGNIRELRNIIQLAVALNPSGEITEESIRLPQAPNSVAARTLKEYSEQDKFVQAAETAATFEHLSPIESAEARYIIDLLQRHHGNRKEVAAGLSVSERTLYRKLKRYRLNVPNQNIPNQHPSP</sequence>
<dbReference type="RefSeq" id="WP_328983541.1">
    <property type="nucleotide sequence ID" value="NZ_CP121472.1"/>
</dbReference>